<evidence type="ECO:0000313" key="1">
    <source>
        <dbReference type="EMBL" id="PIT65075.1"/>
    </source>
</evidence>
<dbReference type="AlphaFoldDB" id="A0A2N9Y7B7"/>
<comment type="caution">
    <text evidence="1">The sequence shown here is derived from an EMBL/GenBank/DDBJ whole genome shotgun (WGS) entry which is preliminary data.</text>
</comment>
<gene>
    <name evidence="1" type="ORF">BHC47_08715</name>
</gene>
<reference evidence="1 2" key="1">
    <citation type="journal article" date="2017" name="MBio">
        <title>Type VI secretion-mediated competition in the bee gut microbiome.</title>
        <authorList>
            <person name="Steele M.I."/>
            <person name="Kwong W.K."/>
            <person name="Powell J.E."/>
            <person name="Whiteley M."/>
            <person name="Moran N.A."/>
        </authorList>
    </citation>
    <scope>NUCLEOTIDE SEQUENCE [LARGE SCALE GENOMIC DNA]</scope>
    <source>
        <strain evidence="1 2">PEB0171</strain>
    </source>
</reference>
<dbReference type="Proteomes" id="UP000231094">
    <property type="component" value="Unassembled WGS sequence"/>
</dbReference>
<sequence>MRPLFSKAWAASQIIYNKNDTDKERLNRVANIIGGKVASNINNPDPKQQWTNTCAVRMSYILNYSGLKISPSGKKTVSGKDKNWYYYRVNYLIDFLKTQWGEPKIIKYPTVIGKKGIILFQISGWSDATGHATLFDGSKCYDHCYFSENEPEKKYFTDQANFWELK</sequence>
<dbReference type="EMBL" id="MEIV01000009">
    <property type="protein sequence ID" value="PIT65075.1"/>
    <property type="molecule type" value="Genomic_DNA"/>
</dbReference>
<dbReference type="InterPro" id="IPR025562">
    <property type="entry name" value="Tae4"/>
</dbReference>
<proteinExistence type="predicted"/>
<name>A0A2N9Y7B7_9NEIS</name>
<protein>
    <submittedName>
        <fullName evidence="1">Cytoplasmic protein</fullName>
    </submittedName>
</protein>
<accession>A0A2N9Y7B7</accession>
<dbReference type="Gene3D" id="3.90.1720.70">
    <property type="match status" value="1"/>
</dbReference>
<organism evidence="1 2">
    <name type="scientific">Snodgrassella alvi</name>
    <dbReference type="NCBI Taxonomy" id="1196083"/>
    <lineage>
        <taxon>Bacteria</taxon>
        <taxon>Pseudomonadati</taxon>
        <taxon>Pseudomonadota</taxon>
        <taxon>Betaproteobacteria</taxon>
        <taxon>Neisseriales</taxon>
        <taxon>Neisseriaceae</taxon>
        <taxon>Snodgrassella</taxon>
    </lineage>
</organism>
<dbReference type="Pfam" id="PF14113">
    <property type="entry name" value="Tae4"/>
    <property type="match status" value="1"/>
</dbReference>
<evidence type="ECO:0000313" key="2">
    <source>
        <dbReference type="Proteomes" id="UP000231094"/>
    </source>
</evidence>